<dbReference type="GO" id="GO:0030288">
    <property type="term" value="C:outer membrane-bounded periplasmic space"/>
    <property type="evidence" value="ECO:0007669"/>
    <property type="project" value="UniProtKB-ARBA"/>
</dbReference>
<dbReference type="SUPFAM" id="SSF53850">
    <property type="entry name" value="Periplasmic binding protein-like II"/>
    <property type="match status" value="1"/>
</dbReference>
<accession>A0A7G8BKD7</accession>
<dbReference type="AlphaFoldDB" id="A0A7G8BKD7"/>
<dbReference type="PANTHER" id="PTHR30290">
    <property type="entry name" value="PERIPLASMIC BINDING COMPONENT OF ABC TRANSPORTER"/>
    <property type="match status" value="1"/>
</dbReference>
<feature type="domain" description="Solute-binding protein family 5" evidence="1">
    <location>
        <begin position="72"/>
        <end position="422"/>
    </location>
</feature>
<dbReference type="Gene3D" id="3.10.105.10">
    <property type="entry name" value="Dipeptide-binding Protein, Domain 3"/>
    <property type="match status" value="1"/>
</dbReference>
<dbReference type="InterPro" id="IPR000914">
    <property type="entry name" value="SBP_5_dom"/>
</dbReference>
<gene>
    <name evidence="2" type="ORF">H7849_03225</name>
</gene>
<dbReference type="GO" id="GO:0015833">
    <property type="term" value="P:peptide transport"/>
    <property type="evidence" value="ECO:0007669"/>
    <property type="project" value="TreeGrafter"/>
</dbReference>
<organism evidence="2 3">
    <name type="scientific">Alloacidobacterium dinghuense</name>
    <dbReference type="NCBI Taxonomy" id="2763107"/>
    <lineage>
        <taxon>Bacteria</taxon>
        <taxon>Pseudomonadati</taxon>
        <taxon>Acidobacteriota</taxon>
        <taxon>Terriglobia</taxon>
        <taxon>Terriglobales</taxon>
        <taxon>Acidobacteriaceae</taxon>
        <taxon>Alloacidobacterium</taxon>
    </lineage>
</organism>
<dbReference type="CDD" id="cd00995">
    <property type="entry name" value="PBP2_NikA_DppA_OppA_like"/>
    <property type="match status" value="1"/>
</dbReference>
<dbReference type="Gene3D" id="3.40.190.10">
    <property type="entry name" value="Periplasmic binding protein-like II"/>
    <property type="match status" value="1"/>
</dbReference>
<name>A0A7G8BKD7_9BACT</name>
<evidence type="ECO:0000313" key="3">
    <source>
        <dbReference type="Proteomes" id="UP000515312"/>
    </source>
</evidence>
<dbReference type="InterPro" id="IPR039424">
    <property type="entry name" value="SBP_5"/>
</dbReference>
<dbReference type="KEGG" id="adin:H7849_03225"/>
<dbReference type="Proteomes" id="UP000515312">
    <property type="component" value="Chromosome"/>
</dbReference>
<dbReference type="Gene3D" id="3.90.76.10">
    <property type="entry name" value="Dipeptide-binding Protein, Domain 1"/>
    <property type="match status" value="1"/>
</dbReference>
<reference evidence="2 3" key="1">
    <citation type="submission" date="2020-08" db="EMBL/GenBank/DDBJ databases">
        <title>Edaphobacter telluris sp. nov. and Acidobacterium dinghuensis sp. nov., two acidobacteria isolated from forest soil.</title>
        <authorList>
            <person name="Fu J."/>
            <person name="Qiu L."/>
        </authorList>
    </citation>
    <scope>NUCLEOTIDE SEQUENCE [LARGE SCALE GENOMIC DNA]</scope>
    <source>
        <strain evidence="2">4Y35</strain>
    </source>
</reference>
<evidence type="ECO:0000313" key="2">
    <source>
        <dbReference type="EMBL" id="QNI33007.1"/>
    </source>
</evidence>
<dbReference type="EMBL" id="CP060394">
    <property type="protein sequence ID" value="QNI33007.1"/>
    <property type="molecule type" value="Genomic_DNA"/>
</dbReference>
<dbReference type="GO" id="GO:1904680">
    <property type="term" value="F:peptide transmembrane transporter activity"/>
    <property type="evidence" value="ECO:0007669"/>
    <property type="project" value="TreeGrafter"/>
</dbReference>
<sequence>MPKKLALIVLSIGVTCLQLGCRHKRESANTVTVLIESSPTNLDPRIGVDAQSERIDSLIFDSLVRKDEHFNLQPWLASSWDNPDTLTYIFHLRNDVHFHNGKHLTAADAKYTLDTIMQGKVISVKANAYQTIDRVDAPDAQTLVIHLKKPDPALLWNLSDGGFGVVPAGSGRDFWKHPIGSGPFQFVSQEQDKDVILMRAAQSWQPLPSIQSLRFAVVPDATTRALELQKGSADAAINALPADTVYALRRDANLQIDSGPGTTLVYLTFNTRDPILRDARVRNAIALAINRPLIIHSLYRDEARLAESTLPPEHWAWNGNVARHNYDPVSANTLLDQAGYSRKADAYRFHLGMKTSTDEGSRLLAMVVQQQLTAVGIALDVRSFEFATFYSDISRGVFQIAPSRWIGGNEAPDIFRYSFTTASFPPHGANRGFYANTKVDQLLTDAASTADRSQQQSIYAEVQKILADDMPAINLWYLDTVLVHSRRLQNLHLSPSGNYDFLRDATVKE</sequence>
<dbReference type="RefSeq" id="WP_186744090.1">
    <property type="nucleotide sequence ID" value="NZ_CP060394.1"/>
</dbReference>
<dbReference type="GO" id="GO:0043190">
    <property type="term" value="C:ATP-binding cassette (ABC) transporter complex"/>
    <property type="evidence" value="ECO:0007669"/>
    <property type="project" value="InterPro"/>
</dbReference>
<evidence type="ECO:0000259" key="1">
    <source>
        <dbReference type="Pfam" id="PF00496"/>
    </source>
</evidence>
<proteinExistence type="predicted"/>
<dbReference type="InterPro" id="IPR030678">
    <property type="entry name" value="Peptide/Ni-bd"/>
</dbReference>
<keyword evidence="3" id="KW-1185">Reference proteome</keyword>
<protein>
    <submittedName>
        <fullName evidence="2">ABC transporter substrate-binding protein</fullName>
    </submittedName>
</protein>
<dbReference type="PIRSF" id="PIRSF002741">
    <property type="entry name" value="MppA"/>
    <property type="match status" value="1"/>
</dbReference>
<dbReference type="Pfam" id="PF00496">
    <property type="entry name" value="SBP_bac_5"/>
    <property type="match status" value="1"/>
</dbReference>